<keyword evidence="8" id="KW-0966">Cell projection</keyword>
<reference evidence="11" key="1">
    <citation type="submission" date="2021-09" db="EMBL/GenBank/DDBJ databases">
        <authorList>
            <consortium name="AG Swart"/>
            <person name="Singh M."/>
            <person name="Singh A."/>
            <person name="Seah K."/>
            <person name="Emmerich C."/>
        </authorList>
    </citation>
    <scope>NUCLEOTIDE SEQUENCE</scope>
    <source>
        <strain evidence="11">ATCC30299</strain>
    </source>
</reference>
<dbReference type="Gene3D" id="1.20.1520.10">
    <property type="entry name" value="ADP-ribosylation factor-like 2-binding protein, domain"/>
    <property type="match status" value="1"/>
</dbReference>
<keyword evidence="12" id="KW-1185">Reference proteome</keyword>
<sequence>MSELQERIERTMRKIEDFYFGDEGDSGEQMLSSFAEKYSHLFNRHMRATEVENRLEHTLAYQEFQNIFEAKLDELVSSEGWTVDQFFSELKGRVEEDEDCAVFVQVILSISDYSSFVDMMASYCKHHRK</sequence>
<dbReference type="AlphaFoldDB" id="A0AAU9IEH6"/>
<comment type="subcellular location">
    <subcellularLocation>
        <location evidence="1">Cell projection</location>
        <location evidence="1">Cilium</location>
    </subcellularLocation>
    <subcellularLocation>
        <location evidence="2">Cytoplasm</location>
    </subcellularLocation>
</comment>
<evidence type="ECO:0000256" key="3">
    <source>
        <dbReference type="ARBA" id="ARBA00007460"/>
    </source>
</evidence>
<dbReference type="GO" id="GO:0005930">
    <property type="term" value="C:axoneme"/>
    <property type="evidence" value="ECO:0007669"/>
    <property type="project" value="TreeGrafter"/>
</dbReference>
<dbReference type="InterPro" id="IPR038888">
    <property type="entry name" value="CFAP36"/>
</dbReference>
<evidence type="ECO:0000256" key="2">
    <source>
        <dbReference type="ARBA" id="ARBA00004496"/>
    </source>
</evidence>
<evidence type="ECO:0000256" key="8">
    <source>
        <dbReference type="ARBA" id="ARBA00023273"/>
    </source>
</evidence>
<dbReference type="Proteomes" id="UP001162131">
    <property type="component" value="Unassembled WGS sequence"/>
</dbReference>
<evidence type="ECO:0000313" key="12">
    <source>
        <dbReference type="Proteomes" id="UP001162131"/>
    </source>
</evidence>
<dbReference type="Pfam" id="PF11527">
    <property type="entry name" value="ARL2_Bind_BART"/>
    <property type="match status" value="1"/>
</dbReference>
<comment type="similarity">
    <text evidence="3">Belongs to the CFAP36 family.</text>
</comment>
<dbReference type="PANTHER" id="PTHR21532:SF0">
    <property type="entry name" value="CILIA- AND FLAGELLA-ASSOCIATED PROTEIN 36"/>
    <property type="match status" value="1"/>
</dbReference>
<keyword evidence="6" id="KW-0175">Coiled coil</keyword>
<name>A0AAU9IEH6_9CILI</name>
<organism evidence="11 12">
    <name type="scientific">Blepharisma stoltei</name>
    <dbReference type="NCBI Taxonomy" id="1481888"/>
    <lineage>
        <taxon>Eukaryota</taxon>
        <taxon>Sar</taxon>
        <taxon>Alveolata</taxon>
        <taxon>Ciliophora</taxon>
        <taxon>Postciliodesmatophora</taxon>
        <taxon>Heterotrichea</taxon>
        <taxon>Heterotrichida</taxon>
        <taxon>Blepharismidae</taxon>
        <taxon>Blepharisma</taxon>
    </lineage>
</organism>
<gene>
    <name evidence="11" type="ORF">BSTOLATCC_MIC1415</name>
</gene>
<comment type="caution">
    <text evidence="11">The sequence shown here is derived from an EMBL/GenBank/DDBJ whole genome shotgun (WGS) entry which is preliminary data.</text>
</comment>
<protein>
    <recommendedName>
        <fullName evidence="4">Cilia- and flagella-associated protein 36</fullName>
    </recommendedName>
    <alternativeName>
        <fullName evidence="9">Coiled-coil domain-containing protein 104</fullName>
    </alternativeName>
</protein>
<feature type="domain" description="BART" evidence="10">
    <location>
        <begin position="28"/>
        <end position="124"/>
    </location>
</feature>
<accession>A0AAU9IEH6</accession>
<evidence type="ECO:0000256" key="4">
    <source>
        <dbReference type="ARBA" id="ARBA00021815"/>
    </source>
</evidence>
<evidence type="ECO:0000256" key="1">
    <source>
        <dbReference type="ARBA" id="ARBA00004138"/>
    </source>
</evidence>
<evidence type="ECO:0000256" key="7">
    <source>
        <dbReference type="ARBA" id="ARBA00023069"/>
    </source>
</evidence>
<evidence type="ECO:0000313" key="11">
    <source>
        <dbReference type="EMBL" id="CAG9310573.1"/>
    </source>
</evidence>
<evidence type="ECO:0000256" key="9">
    <source>
        <dbReference type="ARBA" id="ARBA00031593"/>
    </source>
</evidence>
<dbReference type="PANTHER" id="PTHR21532">
    <property type="entry name" value="PHOSPHODIESTERASE HL"/>
    <property type="match status" value="1"/>
</dbReference>
<keyword evidence="5" id="KW-0963">Cytoplasm</keyword>
<evidence type="ECO:0000259" key="10">
    <source>
        <dbReference type="Pfam" id="PF11527"/>
    </source>
</evidence>
<evidence type="ECO:0000256" key="6">
    <source>
        <dbReference type="ARBA" id="ARBA00023054"/>
    </source>
</evidence>
<dbReference type="InterPro" id="IPR023379">
    <property type="entry name" value="BART_dom"/>
</dbReference>
<proteinExistence type="inferred from homology"/>
<keyword evidence="7" id="KW-0969">Cilium</keyword>
<dbReference type="InterPro" id="IPR042541">
    <property type="entry name" value="BART_sf"/>
</dbReference>
<dbReference type="EMBL" id="CAJZBQ010000002">
    <property type="protein sequence ID" value="CAG9310573.1"/>
    <property type="molecule type" value="Genomic_DNA"/>
</dbReference>
<dbReference type="GO" id="GO:0097546">
    <property type="term" value="C:ciliary base"/>
    <property type="evidence" value="ECO:0007669"/>
    <property type="project" value="TreeGrafter"/>
</dbReference>
<evidence type="ECO:0000256" key="5">
    <source>
        <dbReference type="ARBA" id="ARBA00022490"/>
    </source>
</evidence>